<dbReference type="RefSeq" id="WP_160959591.1">
    <property type="nucleotide sequence ID" value="NZ_WVUD01000007.1"/>
</dbReference>
<comment type="caution">
    <text evidence="2">The sequence shown here is derived from an EMBL/GenBank/DDBJ whole genome shotgun (WGS) entry which is preliminary data.</text>
</comment>
<reference evidence="2 3" key="1">
    <citation type="submission" date="2020-01" db="EMBL/GenBank/DDBJ databases">
        <title>Genome sequence of Desulfovibrio aerotolerans DSM 16695(T).</title>
        <authorList>
            <person name="Karnachuk O."/>
            <person name="Avakyan M."/>
            <person name="Mardanov A."/>
            <person name="Kadnikov V."/>
            <person name="Ravin N."/>
        </authorList>
    </citation>
    <scope>NUCLEOTIDE SEQUENCE [LARGE SCALE GENOMIC DNA]</scope>
    <source>
        <strain evidence="2 3">DSM 16695</strain>
    </source>
</reference>
<evidence type="ECO:0000259" key="1">
    <source>
        <dbReference type="Pfam" id="PF01261"/>
    </source>
</evidence>
<keyword evidence="3" id="KW-1185">Reference proteome</keyword>
<dbReference type="SUPFAM" id="SSF51658">
    <property type="entry name" value="Xylose isomerase-like"/>
    <property type="match status" value="1"/>
</dbReference>
<sequence>MPRYFVNLNLRVAKAHPELFERHLRQGLGVEVGLDPLLLDAVSIDWHREVARRFAEAGVAATVHLPFFDLQPGSADARIQAASCDRLRSALEIAALYQPERLVGHAAYNRFLYIRSFTEWAERAADTWVKVLAVWPEHAPLCLENTFETDPATVSGAVDALRRRLPRQAAGRVGTCFDVGHWYAFAEGKIRGNLNTWLDALTPSLLHLHLHDNDGSFDQHLGPGQGEIPFAAIFAGLAARQLTPTATFEPHTPEAFAAALAFAQARPEYFDVPTDGFRLSADTSGCS</sequence>
<dbReference type="InterPro" id="IPR013022">
    <property type="entry name" value="Xyl_isomerase-like_TIM-brl"/>
</dbReference>
<protein>
    <submittedName>
        <fullName evidence="2">TIM barrel protein</fullName>
    </submittedName>
</protein>
<dbReference type="InterPro" id="IPR050312">
    <property type="entry name" value="IolE/XylAMocC-like"/>
</dbReference>
<dbReference type="Proteomes" id="UP000482487">
    <property type="component" value="Unassembled WGS sequence"/>
</dbReference>
<accession>A0A7C9IK80</accession>
<dbReference type="Pfam" id="PF01261">
    <property type="entry name" value="AP_endonuc_2"/>
    <property type="match status" value="1"/>
</dbReference>
<dbReference type="OrthoDB" id="9801960at2"/>
<proteinExistence type="predicted"/>
<name>A0A7C9IK80_9BACT</name>
<organism evidence="2 3">
    <name type="scientific">Solidesulfovibrio aerotolerans</name>
    <dbReference type="NCBI Taxonomy" id="295255"/>
    <lineage>
        <taxon>Bacteria</taxon>
        <taxon>Pseudomonadati</taxon>
        <taxon>Thermodesulfobacteriota</taxon>
        <taxon>Desulfovibrionia</taxon>
        <taxon>Desulfovibrionales</taxon>
        <taxon>Desulfovibrionaceae</taxon>
        <taxon>Solidesulfovibrio</taxon>
    </lineage>
</organism>
<evidence type="ECO:0000313" key="3">
    <source>
        <dbReference type="Proteomes" id="UP000482487"/>
    </source>
</evidence>
<gene>
    <name evidence="2" type="ORF">GTA51_06270</name>
</gene>
<dbReference type="PANTHER" id="PTHR12110">
    <property type="entry name" value="HYDROXYPYRUVATE ISOMERASE"/>
    <property type="match status" value="1"/>
</dbReference>
<dbReference type="AlphaFoldDB" id="A0A7C9IK80"/>
<dbReference type="EMBL" id="WVUD01000007">
    <property type="protein sequence ID" value="MYL82741.1"/>
    <property type="molecule type" value="Genomic_DNA"/>
</dbReference>
<evidence type="ECO:0000313" key="2">
    <source>
        <dbReference type="EMBL" id="MYL82741.1"/>
    </source>
</evidence>
<dbReference type="InterPro" id="IPR036237">
    <property type="entry name" value="Xyl_isomerase-like_sf"/>
</dbReference>
<dbReference type="Gene3D" id="3.20.20.150">
    <property type="entry name" value="Divalent-metal-dependent TIM barrel enzymes"/>
    <property type="match status" value="1"/>
</dbReference>
<feature type="domain" description="Xylose isomerase-like TIM barrel" evidence="1">
    <location>
        <begin position="45"/>
        <end position="262"/>
    </location>
</feature>